<organism evidence="1">
    <name type="scientific">uncultured Caudovirales phage</name>
    <dbReference type="NCBI Taxonomy" id="2100421"/>
    <lineage>
        <taxon>Viruses</taxon>
        <taxon>Duplodnaviria</taxon>
        <taxon>Heunggongvirae</taxon>
        <taxon>Uroviricota</taxon>
        <taxon>Caudoviricetes</taxon>
        <taxon>Peduoviridae</taxon>
        <taxon>Maltschvirus</taxon>
        <taxon>Maltschvirus maltsch</taxon>
    </lineage>
</organism>
<name>A0A6J7X4V6_9CAUD</name>
<gene>
    <name evidence="1" type="ORF">UFOVP746_39</name>
</gene>
<sequence>METKFCTTCQQHRPIEGGVQKEARYRGFRCKQCAEHKTVSIYKSKGRERDRRRISSI</sequence>
<protein>
    <submittedName>
        <fullName evidence="1">Uncharacterized protein</fullName>
    </submittedName>
</protein>
<proteinExistence type="predicted"/>
<dbReference type="EMBL" id="LR798342">
    <property type="protein sequence ID" value="CAB5225601.1"/>
    <property type="molecule type" value="Genomic_DNA"/>
</dbReference>
<accession>A0A6J7X4V6</accession>
<reference evidence="1" key="1">
    <citation type="submission" date="2020-05" db="EMBL/GenBank/DDBJ databases">
        <authorList>
            <person name="Chiriac C."/>
            <person name="Salcher M."/>
            <person name="Ghai R."/>
            <person name="Kavagutti S V."/>
        </authorList>
    </citation>
    <scope>NUCLEOTIDE SEQUENCE</scope>
</reference>
<evidence type="ECO:0000313" key="1">
    <source>
        <dbReference type="EMBL" id="CAB5225601.1"/>
    </source>
</evidence>